<dbReference type="EMBL" id="JACHML010000001">
    <property type="protein sequence ID" value="MBB6392117.1"/>
    <property type="molecule type" value="Genomic_DNA"/>
</dbReference>
<proteinExistence type="predicted"/>
<evidence type="ECO:0000313" key="4">
    <source>
        <dbReference type="Proteomes" id="UP000537775"/>
    </source>
</evidence>
<accession>A0A7X0KVD3</accession>
<dbReference type="Gene3D" id="2.70.70.10">
    <property type="entry name" value="Glucose Permease (Domain IIA)"/>
    <property type="match status" value="1"/>
</dbReference>
<dbReference type="GO" id="GO:0016787">
    <property type="term" value="F:hydrolase activity"/>
    <property type="evidence" value="ECO:0007669"/>
    <property type="project" value="UniProtKB-KW"/>
</dbReference>
<feature type="signal peptide" evidence="1">
    <location>
        <begin position="1"/>
        <end position="32"/>
    </location>
</feature>
<reference evidence="3 4" key="1">
    <citation type="submission" date="2020-08" db="EMBL/GenBank/DDBJ databases">
        <title>Sequencing the genomes of 1000 actinobacteria strains.</title>
        <authorList>
            <person name="Klenk H.-P."/>
        </authorList>
    </citation>
    <scope>NUCLEOTIDE SEQUENCE [LARGE SCALE GENOMIC DNA]</scope>
    <source>
        <strain evidence="3 4">DSM 12511</strain>
    </source>
</reference>
<feature type="domain" description="M23ase beta-sheet core" evidence="2">
    <location>
        <begin position="76"/>
        <end position="168"/>
    </location>
</feature>
<evidence type="ECO:0000313" key="3">
    <source>
        <dbReference type="EMBL" id="MBB6392117.1"/>
    </source>
</evidence>
<comment type="caution">
    <text evidence="3">The sequence shown here is derived from an EMBL/GenBank/DDBJ whole genome shotgun (WGS) entry which is preliminary data.</text>
</comment>
<feature type="chain" id="PRO_5031547401" evidence="1">
    <location>
        <begin position="33"/>
        <end position="184"/>
    </location>
</feature>
<gene>
    <name evidence="3" type="ORF">HD594_002430</name>
</gene>
<dbReference type="SUPFAM" id="SSF51261">
    <property type="entry name" value="Duplicated hybrid motif"/>
    <property type="match status" value="1"/>
</dbReference>
<dbReference type="AlphaFoldDB" id="A0A7X0KVD3"/>
<keyword evidence="1" id="KW-0732">Signal</keyword>
<keyword evidence="4" id="KW-1185">Reference proteome</keyword>
<dbReference type="Pfam" id="PF01551">
    <property type="entry name" value="Peptidase_M23"/>
    <property type="match status" value="1"/>
</dbReference>
<dbReference type="CDD" id="cd12797">
    <property type="entry name" value="M23_peptidase"/>
    <property type="match status" value="1"/>
</dbReference>
<dbReference type="Proteomes" id="UP000537775">
    <property type="component" value="Unassembled WGS sequence"/>
</dbReference>
<evidence type="ECO:0000259" key="2">
    <source>
        <dbReference type="Pfam" id="PF01551"/>
    </source>
</evidence>
<protein>
    <submittedName>
        <fullName evidence="3">Murein DD-endopeptidase MepM/ murein hydrolase activator NlpD</fullName>
    </submittedName>
</protein>
<name>A0A7X0KVD3_9MICO</name>
<organism evidence="3 4">
    <name type="scientific">Microbacterium thalassium</name>
    <dbReference type="NCBI Taxonomy" id="362649"/>
    <lineage>
        <taxon>Bacteria</taxon>
        <taxon>Bacillati</taxon>
        <taxon>Actinomycetota</taxon>
        <taxon>Actinomycetes</taxon>
        <taxon>Micrococcales</taxon>
        <taxon>Microbacteriaceae</taxon>
        <taxon>Microbacterium</taxon>
    </lineage>
</organism>
<evidence type="ECO:0000256" key="1">
    <source>
        <dbReference type="SAM" id="SignalP"/>
    </source>
</evidence>
<dbReference type="InterPro" id="IPR016047">
    <property type="entry name" value="M23ase_b-sheet_dom"/>
</dbReference>
<dbReference type="RefSeq" id="WP_184751221.1">
    <property type="nucleotide sequence ID" value="NZ_BAAAJR010000009.1"/>
</dbReference>
<keyword evidence="3" id="KW-0378">Hydrolase</keyword>
<dbReference type="InterPro" id="IPR011055">
    <property type="entry name" value="Dup_hybrid_motif"/>
</dbReference>
<sequence>MNDSRTPAHAVRRSVAALVLALLLGLLVPAAAAHPATPALPGDVVSEAIAGGWTWPVGAFRLERAYSAPAHPYGSGHRGVDVRPVGIQRVLSPADGVVAFSGLVADRPVVTIDHGAGLVTTLEPVACDLRPGAVVRRGEVLGSLATGGHAEPGTLHIGVRLHGDYLNPMALLGGVPRAVLLPCC</sequence>